<accession>A0ABV5AL25</accession>
<proteinExistence type="predicted"/>
<keyword evidence="2" id="KW-1185">Reference proteome</keyword>
<comment type="caution">
    <text evidence="1">The sequence shown here is derived from an EMBL/GenBank/DDBJ whole genome shotgun (WGS) entry which is preliminary data.</text>
</comment>
<gene>
    <name evidence="1" type="ORF">KKP3000_002554</name>
</gene>
<name>A0ABV5AL25_9BACL</name>
<sequence length="117" mass="12918">MQVRADSLYKALKDIGPLPKTYQVEEITVCTDTVTGNTHKDKRVHKYALVRVTVAGCSVVVEFDRLKAFAHVMRDMVLTMNVKDSLDISYPHGNFALLSLRGTPGAELKLDGILGTL</sequence>
<dbReference type="EMBL" id="JBDXSU010000032">
    <property type="protein sequence ID" value="MFB5192959.1"/>
    <property type="molecule type" value="Genomic_DNA"/>
</dbReference>
<evidence type="ECO:0000313" key="2">
    <source>
        <dbReference type="Proteomes" id="UP001579974"/>
    </source>
</evidence>
<organism evidence="1 2">
    <name type="scientific">Alicyclobacillus fastidiosus</name>
    <dbReference type="NCBI Taxonomy" id="392011"/>
    <lineage>
        <taxon>Bacteria</taxon>
        <taxon>Bacillati</taxon>
        <taxon>Bacillota</taxon>
        <taxon>Bacilli</taxon>
        <taxon>Bacillales</taxon>
        <taxon>Alicyclobacillaceae</taxon>
        <taxon>Alicyclobacillus</taxon>
    </lineage>
</organism>
<dbReference type="RefSeq" id="WP_368781038.1">
    <property type="nucleotide sequence ID" value="NZ_CP162941.1"/>
</dbReference>
<evidence type="ECO:0000313" key="1">
    <source>
        <dbReference type="EMBL" id="MFB5192959.1"/>
    </source>
</evidence>
<reference evidence="1 2" key="1">
    <citation type="journal article" date="2024" name="Int. J. Mol. Sci.">
        <title>Exploration of Alicyclobacillus spp. Genome in Search of Antibiotic Resistance.</title>
        <authorList>
            <person name="Bucka-Kolendo J."/>
            <person name="Kiousi D.E."/>
            <person name="Dekowska A."/>
            <person name="Mikolajczuk-Szczyrba A."/>
            <person name="Karadedos D.M."/>
            <person name="Michael P."/>
            <person name="Galanis A."/>
            <person name="Sokolowska B."/>
        </authorList>
    </citation>
    <scope>NUCLEOTIDE SEQUENCE [LARGE SCALE GENOMIC DNA]</scope>
    <source>
        <strain evidence="1 2">KKP 3000</strain>
    </source>
</reference>
<protein>
    <submittedName>
        <fullName evidence="1">Uncharacterized protein</fullName>
    </submittedName>
</protein>
<dbReference type="Proteomes" id="UP001579974">
    <property type="component" value="Unassembled WGS sequence"/>
</dbReference>